<evidence type="ECO:0000259" key="3">
    <source>
        <dbReference type="SMART" id="SM01217"/>
    </source>
</evidence>
<dbReference type="InterPro" id="IPR026891">
    <property type="entry name" value="Fn3-like"/>
</dbReference>
<dbReference type="SUPFAM" id="SSF52279">
    <property type="entry name" value="Beta-D-glucan exohydrolase, C-terminal domain"/>
    <property type="match status" value="1"/>
</dbReference>
<dbReference type="InterPro" id="IPR017853">
    <property type="entry name" value="GH"/>
</dbReference>
<name>A0ABQ1XZQ3_9MICC</name>
<keyword evidence="5" id="KW-1185">Reference proteome</keyword>
<reference evidence="5" key="1">
    <citation type="journal article" date="2019" name="Int. J. Syst. Evol. Microbiol.">
        <title>The Global Catalogue of Microorganisms (GCM) 10K type strain sequencing project: providing services to taxonomists for standard genome sequencing and annotation.</title>
        <authorList>
            <consortium name="The Broad Institute Genomics Platform"/>
            <consortium name="The Broad Institute Genome Sequencing Center for Infectious Disease"/>
            <person name="Wu L."/>
            <person name="Ma J."/>
        </authorList>
    </citation>
    <scope>NUCLEOTIDE SEQUENCE [LARGE SCALE GENOMIC DNA]</scope>
    <source>
        <strain evidence="5">CGMCC 1.1927</strain>
    </source>
</reference>
<dbReference type="Gene3D" id="3.40.50.1700">
    <property type="entry name" value="Glycoside hydrolase family 3 C-terminal domain"/>
    <property type="match status" value="1"/>
</dbReference>
<dbReference type="InterPro" id="IPR050288">
    <property type="entry name" value="Cellulose_deg_GH3"/>
</dbReference>
<dbReference type="RefSeq" id="WP_188813164.1">
    <property type="nucleotide sequence ID" value="NZ_BAAAWV010000001.1"/>
</dbReference>
<gene>
    <name evidence="4" type="ORF">GCM10011577_35600</name>
</gene>
<dbReference type="Proteomes" id="UP000596938">
    <property type="component" value="Unassembled WGS sequence"/>
</dbReference>
<evidence type="ECO:0000313" key="4">
    <source>
        <dbReference type="EMBL" id="GGH07936.1"/>
    </source>
</evidence>
<dbReference type="SMART" id="SM01217">
    <property type="entry name" value="Fn3_like"/>
    <property type="match status" value="1"/>
</dbReference>
<dbReference type="EMBL" id="BMKU01000014">
    <property type="protein sequence ID" value="GGH07936.1"/>
    <property type="molecule type" value="Genomic_DNA"/>
</dbReference>
<feature type="domain" description="Fibronectin type III-like" evidence="3">
    <location>
        <begin position="697"/>
        <end position="766"/>
    </location>
</feature>
<dbReference type="SUPFAM" id="SSF51445">
    <property type="entry name" value="(Trans)glycosidases"/>
    <property type="match status" value="1"/>
</dbReference>
<evidence type="ECO:0000313" key="5">
    <source>
        <dbReference type="Proteomes" id="UP000596938"/>
    </source>
</evidence>
<dbReference type="InterPro" id="IPR013783">
    <property type="entry name" value="Ig-like_fold"/>
</dbReference>
<evidence type="ECO:0000256" key="1">
    <source>
        <dbReference type="ARBA" id="ARBA00005336"/>
    </source>
</evidence>
<evidence type="ECO:0000256" key="2">
    <source>
        <dbReference type="ARBA" id="ARBA00022801"/>
    </source>
</evidence>
<organism evidence="4 5">
    <name type="scientific">Pseudarthrobacter polychromogenes</name>
    <dbReference type="NCBI Taxonomy" id="1676"/>
    <lineage>
        <taxon>Bacteria</taxon>
        <taxon>Bacillati</taxon>
        <taxon>Actinomycetota</taxon>
        <taxon>Actinomycetes</taxon>
        <taxon>Micrococcales</taxon>
        <taxon>Micrococcaceae</taxon>
        <taxon>Pseudarthrobacter</taxon>
    </lineage>
</organism>
<dbReference type="InterPro" id="IPR036962">
    <property type="entry name" value="Glyco_hydro_3_N_sf"/>
</dbReference>
<dbReference type="PANTHER" id="PTHR42715:SF10">
    <property type="entry name" value="BETA-GLUCOSIDASE"/>
    <property type="match status" value="1"/>
</dbReference>
<keyword evidence="2" id="KW-0378">Hydrolase</keyword>
<comment type="caution">
    <text evidence="4">The sequence shown here is derived from an EMBL/GenBank/DDBJ whole genome shotgun (WGS) entry which is preliminary data.</text>
</comment>
<dbReference type="Pfam" id="PF01915">
    <property type="entry name" value="Glyco_hydro_3_C"/>
    <property type="match status" value="1"/>
</dbReference>
<dbReference type="Gene3D" id="3.20.20.300">
    <property type="entry name" value="Glycoside hydrolase, family 3, N-terminal domain"/>
    <property type="match status" value="1"/>
</dbReference>
<dbReference type="PANTHER" id="PTHR42715">
    <property type="entry name" value="BETA-GLUCOSIDASE"/>
    <property type="match status" value="1"/>
</dbReference>
<accession>A0ABQ1XZQ3</accession>
<dbReference type="Pfam" id="PF14310">
    <property type="entry name" value="Fn3-like"/>
    <property type="match status" value="1"/>
</dbReference>
<dbReference type="InterPro" id="IPR001764">
    <property type="entry name" value="Glyco_hydro_3_N"/>
</dbReference>
<dbReference type="InterPro" id="IPR036881">
    <property type="entry name" value="Glyco_hydro_3_C_sf"/>
</dbReference>
<dbReference type="Gene3D" id="2.60.40.10">
    <property type="entry name" value="Immunoglobulins"/>
    <property type="match status" value="1"/>
</dbReference>
<dbReference type="PRINTS" id="PR00133">
    <property type="entry name" value="GLHYDRLASE3"/>
</dbReference>
<proteinExistence type="inferred from homology"/>
<comment type="similarity">
    <text evidence="1">Belongs to the glycosyl hydrolase 3 family.</text>
</comment>
<protein>
    <submittedName>
        <fullName evidence="4">Beta-glucosidase</fullName>
    </submittedName>
</protein>
<dbReference type="Pfam" id="PF00933">
    <property type="entry name" value="Glyco_hydro_3"/>
    <property type="match status" value="1"/>
</dbReference>
<dbReference type="InterPro" id="IPR002772">
    <property type="entry name" value="Glyco_hydro_3_C"/>
</dbReference>
<sequence>MDTTFKNPALPPHERAQLLLNQMTVEEKAQQLTCIMPQAVLGAHGLLTDKLEPVLSNGIGQVAPLTSTGGSTPQRVANEVNLIQRHLVEGTRLGVPAVFHNEAIAGTQAPGHVVFPTETGVAATWSPELSRKMGELVRRQMRRLGLTQALGPSLDVSLEPRWGRVHETYGEDPYLVAAFGTAYIGGLQGEDLADGVVATAKHFLGYGASEGGLNSSNVEAGSRRIRDVFAYPFEAAIQLSKLRSVMNTYSEVNGVPAVISHELLTTFLRGTLEFDGYVSSDYISFQHAVDRALAAKDAAEAGRLGLEAGLDLELPAPWSYGAVLATEVRNGTIPEALVDTSALRLLTAKFELGLFEKPYAQETIDLDAVAAEGRDIAEEMAERSVTLLKNDGILPLNTKSTRMGVVGPHANAAALQYPAYSYPAARAVGLFMAQGGFNNMVGVEDYLPSADTSGEKPLPQEEWVRKDYGVKGLAEELAARGATVVAEPGTGIAADIDEAAFKRAVDAAREADVVLLAVGGASAWFVGDRTEGEASDSLSIELPEPQRRLISAVAALGKPTVVTLVAGRPYIMPADLLAADAIVHASFNGVGGISALAKVITGEVNPSGKLPYTIPRHQGQLPIFHHQRNASGYRSHTPFGTHYIDGPATPLFPFGFGLSYTSFGLDGLSIVPEEIDTDGEVTISATIRNTGETPGAEVVQLYLGNRTAGITRPAQVLGGFSRVELEPGEAAEVTFTVSARQLGHTNARGGFSVDPGHTDVFVGANSDERALTGSFTVSGTSKELRSSDRSFFSDVTLNALAQHTS</sequence>